<keyword evidence="3" id="KW-1185">Reference proteome</keyword>
<comment type="caution">
    <text evidence="2">The sequence shown here is derived from an EMBL/GenBank/DDBJ whole genome shotgun (WGS) entry which is preliminary data.</text>
</comment>
<evidence type="ECO:0000313" key="2">
    <source>
        <dbReference type="EMBL" id="KAJ7336644.1"/>
    </source>
</evidence>
<protein>
    <submittedName>
        <fullName evidence="2">Uncharacterized protein</fullName>
    </submittedName>
</protein>
<feature type="chain" id="PRO_5040946007" evidence="1">
    <location>
        <begin position="29"/>
        <end position="236"/>
    </location>
</feature>
<keyword evidence="1" id="KW-0732">Signal</keyword>
<accession>A0A9W9YE50</accession>
<feature type="signal peptide" evidence="1">
    <location>
        <begin position="1"/>
        <end position="28"/>
    </location>
</feature>
<organism evidence="2 3">
    <name type="scientific">Desmophyllum pertusum</name>
    <dbReference type="NCBI Taxonomy" id="174260"/>
    <lineage>
        <taxon>Eukaryota</taxon>
        <taxon>Metazoa</taxon>
        <taxon>Cnidaria</taxon>
        <taxon>Anthozoa</taxon>
        <taxon>Hexacorallia</taxon>
        <taxon>Scleractinia</taxon>
        <taxon>Caryophylliina</taxon>
        <taxon>Caryophylliidae</taxon>
        <taxon>Desmophyllum</taxon>
    </lineage>
</organism>
<proteinExistence type="predicted"/>
<dbReference type="Proteomes" id="UP001163046">
    <property type="component" value="Unassembled WGS sequence"/>
</dbReference>
<gene>
    <name evidence="2" type="ORF">OS493_011864</name>
</gene>
<evidence type="ECO:0000313" key="3">
    <source>
        <dbReference type="Proteomes" id="UP001163046"/>
    </source>
</evidence>
<sequence length="236" mass="26523">MTGPRTTFSLIFCLLFLLAVFLNTPVHAGCPRSARCSGTTGLRRDFNKTMVALIPSSIFLTHLTSRAQAYMNLEYNITDSCNPTCSSLALAVMADMNLTSSNWNNASFFIQRSKLLEFHRRVTLVYSQDLSQSLAELSRVLKLTTPHAYLKSLKDHLRTVKEWVTKAVKIDRELKGLPALNTTAVQQHSFTPMRSTSLQSQSVTTVACFFSRCVLEDLYVISNQMLVDFVKIKRGL</sequence>
<name>A0A9W9YE50_9CNID</name>
<dbReference type="AlphaFoldDB" id="A0A9W9YE50"/>
<dbReference type="EMBL" id="MU827782">
    <property type="protein sequence ID" value="KAJ7336644.1"/>
    <property type="molecule type" value="Genomic_DNA"/>
</dbReference>
<reference evidence="2" key="1">
    <citation type="submission" date="2023-01" db="EMBL/GenBank/DDBJ databases">
        <title>Genome assembly of the deep-sea coral Lophelia pertusa.</title>
        <authorList>
            <person name="Herrera S."/>
            <person name="Cordes E."/>
        </authorList>
    </citation>
    <scope>NUCLEOTIDE SEQUENCE</scope>
    <source>
        <strain evidence="2">USNM1676648</strain>
        <tissue evidence="2">Polyp</tissue>
    </source>
</reference>
<evidence type="ECO:0000256" key="1">
    <source>
        <dbReference type="SAM" id="SignalP"/>
    </source>
</evidence>